<dbReference type="PIRSF" id="PIRSF006324">
    <property type="entry name" value="LeuE"/>
    <property type="match status" value="1"/>
</dbReference>
<evidence type="ECO:0000256" key="6">
    <source>
        <dbReference type="SAM" id="Phobius"/>
    </source>
</evidence>
<evidence type="ECO:0000313" key="8">
    <source>
        <dbReference type="Proteomes" id="UP000462435"/>
    </source>
</evidence>
<dbReference type="InterPro" id="IPR001123">
    <property type="entry name" value="LeuE-type"/>
</dbReference>
<sequence>MHVLGITDFGLFCLAVFLLNLTPGPDTAYIIGRSVAQGRAAGVVSALGISFGCVFHTLASAFGLSALLAASVTAFMAIKLAGGVYLIYLGVKLIRQKSRAGADVADAGRPPPLSLPAIFWQAALTNVMNPKVILFFLSFFPQFVAHDAPRQTLAFLVLGVVFIAMSTLWNSFTALAAGTLAARAGRKPQLKRWAERIVGGAFVALGLRLALSKN</sequence>
<accession>A0A7V8JV02</accession>
<keyword evidence="2" id="KW-1003">Cell membrane</keyword>
<evidence type="ECO:0000256" key="4">
    <source>
        <dbReference type="ARBA" id="ARBA00022989"/>
    </source>
</evidence>
<keyword evidence="4 6" id="KW-1133">Transmembrane helix</keyword>
<evidence type="ECO:0000256" key="2">
    <source>
        <dbReference type="ARBA" id="ARBA00022475"/>
    </source>
</evidence>
<dbReference type="Proteomes" id="UP000462435">
    <property type="component" value="Unassembled WGS sequence"/>
</dbReference>
<evidence type="ECO:0000256" key="5">
    <source>
        <dbReference type="ARBA" id="ARBA00023136"/>
    </source>
</evidence>
<gene>
    <name evidence="7" type="primary">leuE_3</name>
    <name evidence="7" type="ORF">GAK35_01562</name>
</gene>
<organism evidence="7 8">
    <name type="scientific">Herbaspirillum frisingense</name>
    <dbReference type="NCBI Taxonomy" id="92645"/>
    <lineage>
        <taxon>Bacteria</taxon>
        <taxon>Pseudomonadati</taxon>
        <taxon>Pseudomonadota</taxon>
        <taxon>Betaproteobacteria</taxon>
        <taxon>Burkholderiales</taxon>
        <taxon>Oxalobacteraceae</taxon>
        <taxon>Herbaspirillum</taxon>
    </lineage>
</organism>
<evidence type="ECO:0000256" key="1">
    <source>
        <dbReference type="ARBA" id="ARBA00004651"/>
    </source>
</evidence>
<name>A0A7V8JV02_9BURK</name>
<proteinExistence type="predicted"/>
<feature type="transmembrane region" description="Helical" evidence="6">
    <location>
        <begin position="68"/>
        <end position="89"/>
    </location>
</feature>
<dbReference type="GO" id="GO:0015171">
    <property type="term" value="F:amino acid transmembrane transporter activity"/>
    <property type="evidence" value="ECO:0007669"/>
    <property type="project" value="TreeGrafter"/>
</dbReference>
<evidence type="ECO:0000313" key="7">
    <source>
        <dbReference type="EMBL" id="KAF1044884.1"/>
    </source>
</evidence>
<reference evidence="8" key="1">
    <citation type="journal article" date="2020" name="MBio">
        <title>Horizontal gene transfer to a defensive symbiont with a reduced genome amongst a multipartite beetle microbiome.</title>
        <authorList>
            <person name="Waterworth S.C."/>
            <person name="Florez L.V."/>
            <person name="Rees E.R."/>
            <person name="Hertweck C."/>
            <person name="Kaltenpoth M."/>
            <person name="Kwan J.C."/>
        </authorList>
    </citation>
    <scope>NUCLEOTIDE SEQUENCE [LARGE SCALE GENOMIC DNA]</scope>
</reference>
<comment type="subcellular location">
    <subcellularLocation>
        <location evidence="1">Cell membrane</location>
        <topology evidence="1">Multi-pass membrane protein</topology>
    </subcellularLocation>
</comment>
<comment type="caution">
    <text evidence="7">The sequence shown here is derived from an EMBL/GenBank/DDBJ whole genome shotgun (WGS) entry which is preliminary data.</text>
</comment>
<feature type="transmembrane region" description="Helical" evidence="6">
    <location>
        <begin position="43"/>
        <end position="62"/>
    </location>
</feature>
<evidence type="ECO:0000256" key="3">
    <source>
        <dbReference type="ARBA" id="ARBA00022692"/>
    </source>
</evidence>
<dbReference type="PANTHER" id="PTHR30086:SF20">
    <property type="entry name" value="ARGININE EXPORTER PROTEIN ARGO-RELATED"/>
    <property type="match status" value="1"/>
</dbReference>
<dbReference type="EMBL" id="WNDX01000037">
    <property type="protein sequence ID" value="KAF1044884.1"/>
    <property type="molecule type" value="Genomic_DNA"/>
</dbReference>
<feature type="transmembrane region" description="Helical" evidence="6">
    <location>
        <begin position="193"/>
        <end position="211"/>
    </location>
</feature>
<feature type="transmembrane region" description="Helical" evidence="6">
    <location>
        <begin position="152"/>
        <end position="181"/>
    </location>
</feature>
<keyword evidence="3 6" id="KW-0812">Transmembrane</keyword>
<dbReference type="AlphaFoldDB" id="A0A7V8JV02"/>
<dbReference type="PANTHER" id="PTHR30086">
    <property type="entry name" value="ARGININE EXPORTER PROTEIN ARGO"/>
    <property type="match status" value="1"/>
</dbReference>
<dbReference type="GO" id="GO:0005886">
    <property type="term" value="C:plasma membrane"/>
    <property type="evidence" value="ECO:0007669"/>
    <property type="project" value="UniProtKB-SubCell"/>
</dbReference>
<protein>
    <submittedName>
        <fullName evidence="7">Leucine efflux protein</fullName>
    </submittedName>
</protein>
<feature type="transmembrane region" description="Helical" evidence="6">
    <location>
        <begin position="6"/>
        <end position="22"/>
    </location>
</feature>
<dbReference type="Pfam" id="PF01810">
    <property type="entry name" value="LysE"/>
    <property type="match status" value="1"/>
</dbReference>
<keyword evidence="5 6" id="KW-0472">Membrane</keyword>